<comment type="cofactor">
    <cofactor evidence="1">
        <name>Mg(2+)</name>
        <dbReference type="ChEBI" id="CHEBI:18420"/>
    </cofactor>
</comment>
<dbReference type="InterPro" id="IPR020084">
    <property type="entry name" value="NUDIX_hydrolase_CS"/>
</dbReference>
<evidence type="ECO:0000313" key="10">
    <source>
        <dbReference type="EMBL" id="CAB4975235.1"/>
    </source>
</evidence>
<gene>
    <name evidence="4" type="ORF">UFOPK1791_00444</name>
    <name evidence="5" type="ORF">UFOPK2312_00464</name>
    <name evidence="6" type="ORF">UFOPK2802_00071</name>
    <name evidence="7" type="ORF">UFOPK2982_00275</name>
    <name evidence="8" type="ORF">UFOPK3083_00122</name>
    <name evidence="9" type="ORF">UFOPK3783_00045</name>
    <name evidence="10" type="ORF">UFOPK3948_00426</name>
    <name evidence="11" type="ORF">UFOPK4113_00060</name>
    <name evidence="12" type="ORF">UFOPK4355_00155</name>
</gene>
<evidence type="ECO:0000313" key="5">
    <source>
        <dbReference type="EMBL" id="CAB4669094.1"/>
    </source>
</evidence>
<dbReference type="EMBL" id="CAEZUF010000029">
    <property type="protein sequence ID" value="CAB4588996.1"/>
    <property type="molecule type" value="Genomic_DNA"/>
</dbReference>
<feature type="domain" description="Nudix hydrolase" evidence="3">
    <location>
        <begin position="38"/>
        <end position="163"/>
    </location>
</feature>
<dbReference type="PROSITE" id="PS51462">
    <property type="entry name" value="NUDIX"/>
    <property type="match status" value="1"/>
</dbReference>
<dbReference type="PANTHER" id="PTHR43046">
    <property type="entry name" value="GDP-MANNOSE MANNOSYL HYDROLASE"/>
    <property type="match status" value="1"/>
</dbReference>
<dbReference type="EMBL" id="CAFAAT010000004">
    <property type="protein sequence ID" value="CAB4797433.1"/>
    <property type="molecule type" value="Genomic_DNA"/>
</dbReference>
<keyword evidence="2" id="KW-0378">Hydrolase</keyword>
<evidence type="ECO:0000313" key="7">
    <source>
        <dbReference type="EMBL" id="CAB4786891.1"/>
    </source>
</evidence>
<dbReference type="EMBL" id="CAFBOI010000030">
    <property type="protein sequence ID" value="CAB4975235.1"/>
    <property type="molecule type" value="Genomic_DNA"/>
</dbReference>
<proteinExistence type="predicted"/>
<dbReference type="EMBL" id="CAFBNI010000002">
    <property type="protein sequence ID" value="CAB4936744.1"/>
    <property type="molecule type" value="Genomic_DNA"/>
</dbReference>
<dbReference type="SUPFAM" id="SSF55811">
    <property type="entry name" value="Nudix"/>
    <property type="match status" value="1"/>
</dbReference>
<evidence type="ECO:0000313" key="12">
    <source>
        <dbReference type="EMBL" id="CAB5059107.1"/>
    </source>
</evidence>
<dbReference type="PROSITE" id="PS00893">
    <property type="entry name" value="NUDIX_BOX"/>
    <property type="match status" value="1"/>
</dbReference>
<dbReference type="InterPro" id="IPR000086">
    <property type="entry name" value="NUDIX_hydrolase_dom"/>
</dbReference>
<dbReference type="CDD" id="cd18877">
    <property type="entry name" value="NUDIX_Hydrolase"/>
    <property type="match status" value="1"/>
</dbReference>
<evidence type="ECO:0000313" key="6">
    <source>
        <dbReference type="EMBL" id="CAB4733989.1"/>
    </source>
</evidence>
<evidence type="ECO:0000313" key="11">
    <source>
        <dbReference type="EMBL" id="CAB5006696.1"/>
    </source>
</evidence>
<dbReference type="EMBL" id="CAFBQT010000009">
    <property type="protein sequence ID" value="CAB5059107.1"/>
    <property type="molecule type" value="Genomic_DNA"/>
</dbReference>
<dbReference type="GO" id="GO:0016787">
    <property type="term" value="F:hydrolase activity"/>
    <property type="evidence" value="ECO:0007669"/>
    <property type="project" value="UniProtKB-KW"/>
</dbReference>
<protein>
    <submittedName>
        <fullName evidence="12">Unannotated protein</fullName>
    </submittedName>
</protein>
<dbReference type="PANTHER" id="PTHR43046:SF2">
    <property type="entry name" value="8-OXO-DGTP DIPHOSPHATASE-RELATED"/>
    <property type="match status" value="1"/>
</dbReference>
<accession>A0A6J7U2R8</accession>
<evidence type="ECO:0000259" key="3">
    <source>
        <dbReference type="PROSITE" id="PS51462"/>
    </source>
</evidence>
<evidence type="ECO:0000313" key="8">
    <source>
        <dbReference type="EMBL" id="CAB4797433.1"/>
    </source>
</evidence>
<dbReference type="EMBL" id="CAEZWY010000033">
    <property type="protein sequence ID" value="CAB4669094.1"/>
    <property type="molecule type" value="Genomic_DNA"/>
</dbReference>
<evidence type="ECO:0000313" key="4">
    <source>
        <dbReference type="EMBL" id="CAB4588996.1"/>
    </source>
</evidence>
<evidence type="ECO:0000256" key="2">
    <source>
        <dbReference type="ARBA" id="ARBA00022801"/>
    </source>
</evidence>
<dbReference type="Pfam" id="PF00293">
    <property type="entry name" value="NUDIX"/>
    <property type="match status" value="1"/>
</dbReference>
<evidence type="ECO:0000256" key="1">
    <source>
        <dbReference type="ARBA" id="ARBA00001946"/>
    </source>
</evidence>
<dbReference type="EMBL" id="CAFAAE010000022">
    <property type="protein sequence ID" value="CAB4786891.1"/>
    <property type="molecule type" value="Genomic_DNA"/>
</dbReference>
<dbReference type="EMBL" id="CAFBPL010000003">
    <property type="protein sequence ID" value="CAB5006696.1"/>
    <property type="molecule type" value="Genomic_DNA"/>
</dbReference>
<dbReference type="AlphaFoldDB" id="A0A6J7U2R8"/>
<name>A0A6J7U2R8_9ZZZZ</name>
<dbReference type="InterPro" id="IPR015797">
    <property type="entry name" value="NUDIX_hydrolase-like_dom_sf"/>
</dbReference>
<reference evidence="12" key="1">
    <citation type="submission" date="2020-05" db="EMBL/GenBank/DDBJ databases">
        <authorList>
            <person name="Chiriac C."/>
            <person name="Salcher M."/>
            <person name="Ghai R."/>
            <person name="Kavagutti S V."/>
        </authorList>
    </citation>
    <scope>NUCLEOTIDE SEQUENCE</scope>
</reference>
<sequence>MELLRLLPTFLNCVKLGAMGSRDGDGWVQCNCGSKHWGLNGAAGLLLIRDSRILLQHRAPWVHNGDTWGIPGGARDSHESILDAALREANEEIGIAGHLITPIETFVDDHGDWSYHTVIATADGELQAYEMNDESMEVRWILISEVTAHNLHPSFAKSWPEISKLITSLNLH</sequence>
<evidence type="ECO:0000313" key="9">
    <source>
        <dbReference type="EMBL" id="CAB4936744.1"/>
    </source>
</evidence>
<organism evidence="12">
    <name type="scientific">freshwater metagenome</name>
    <dbReference type="NCBI Taxonomy" id="449393"/>
    <lineage>
        <taxon>unclassified sequences</taxon>
        <taxon>metagenomes</taxon>
        <taxon>ecological metagenomes</taxon>
    </lineage>
</organism>
<dbReference type="Gene3D" id="3.90.79.10">
    <property type="entry name" value="Nucleoside Triphosphate Pyrophosphohydrolase"/>
    <property type="match status" value="1"/>
</dbReference>
<dbReference type="EMBL" id="CAEZYX010000004">
    <property type="protein sequence ID" value="CAB4733989.1"/>
    <property type="molecule type" value="Genomic_DNA"/>
</dbReference>